<dbReference type="STRING" id="446470.Snas_3747"/>
<dbReference type="Proteomes" id="UP000000844">
    <property type="component" value="Chromosome"/>
</dbReference>
<keyword evidence="2" id="KW-1185">Reference proteome</keyword>
<protein>
    <submittedName>
        <fullName evidence="1">Uncharacterized protein</fullName>
    </submittedName>
</protein>
<evidence type="ECO:0000313" key="1">
    <source>
        <dbReference type="EMBL" id="ADD43404.1"/>
    </source>
</evidence>
<reference evidence="1 2" key="1">
    <citation type="journal article" date="2009" name="Stand. Genomic Sci.">
        <title>Complete genome sequence of Stackebrandtia nassauensis type strain (LLR-40K-21).</title>
        <authorList>
            <person name="Munk C."/>
            <person name="Lapidus A."/>
            <person name="Copeland A."/>
            <person name="Jando M."/>
            <person name="Mayilraj S."/>
            <person name="Glavina Del Rio T."/>
            <person name="Nolan M."/>
            <person name="Chen F."/>
            <person name="Lucas S."/>
            <person name="Tice H."/>
            <person name="Cheng J.F."/>
            <person name="Han C."/>
            <person name="Detter J.C."/>
            <person name="Bruce D."/>
            <person name="Goodwin L."/>
            <person name="Chain P."/>
            <person name="Pitluck S."/>
            <person name="Goker M."/>
            <person name="Ovchinikova G."/>
            <person name="Pati A."/>
            <person name="Ivanova N."/>
            <person name="Mavromatis K."/>
            <person name="Chen A."/>
            <person name="Palaniappan K."/>
            <person name="Land M."/>
            <person name="Hauser L."/>
            <person name="Chang Y.J."/>
            <person name="Jeffries C.D."/>
            <person name="Bristow J."/>
            <person name="Eisen J.A."/>
            <person name="Markowitz V."/>
            <person name="Hugenholtz P."/>
            <person name="Kyrpides N.C."/>
            <person name="Klenk H.P."/>
        </authorList>
    </citation>
    <scope>NUCLEOTIDE SEQUENCE [LARGE SCALE GENOMIC DNA]</scope>
    <source>
        <strain evidence="2">DSM 44728 / CIP 108903 / NRRL B-16338 / NBRC 102104 / LLR-40K-21</strain>
    </source>
</reference>
<dbReference type="EMBL" id="CP001778">
    <property type="protein sequence ID" value="ADD43404.1"/>
    <property type="molecule type" value="Genomic_DNA"/>
</dbReference>
<sequence>MRCALHAKPWTFDTVADARLLEDRPPAISAADAQGWCDFVVFSPGWLPGDCHVEAVTIRKEAPPGRSDGVTDGRTPWSTINPAALRFEIAGRDRRLRVKQFLYDWAFPALDHPCLWNSATTPHPLPDGAILWRGTDYMGRDGASARLSRTMIEASVMAGSFTDAELVDLYGGLAPVSAEAADRIRDTGFGELTYWARHPGAPAVSVPVGMWKLRRAAEDGPGRWSGDTTAIRAEYGLPQTLAGYRPDAAARFETPTGAIEVELSYTVRPQRDRELRLIVQRSGAGRLEIPPQPEPHPARREIVEVAGTSVHLAWVDERYGPFDAVWRDDASGTDRKLLSSTGSDMNREFVTNALAELLDG</sequence>
<accession>D3PXS4</accession>
<name>D3PXS4_STANL</name>
<organism evidence="1 2">
    <name type="scientific">Stackebrandtia nassauensis (strain DSM 44728 / CIP 108903 / NRRL B-16338 / NBRC 102104 / LLR-40K-21)</name>
    <dbReference type="NCBI Taxonomy" id="446470"/>
    <lineage>
        <taxon>Bacteria</taxon>
        <taxon>Bacillati</taxon>
        <taxon>Actinomycetota</taxon>
        <taxon>Actinomycetes</taxon>
        <taxon>Glycomycetales</taxon>
        <taxon>Glycomycetaceae</taxon>
        <taxon>Stackebrandtia</taxon>
    </lineage>
</organism>
<dbReference type="KEGG" id="sna:Snas_3747"/>
<proteinExistence type="predicted"/>
<gene>
    <name evidence="1" type="ordered locus">Snas_3747</name>
</gene>
<dbReference type="AlphaFoldDB" id="D3PXS4"/>
<dbReference type="HOGENOM" id="CLU_769268_0_0_11"/>
<evidence type="ECO:0000313" key="2">
    <source>
        <dbReference type="Proteomes" id="UP000000844"/>
    </source>
</evidence>
<dbReference type="eggNOG" id="ENOG50331IW">
    <property type="taxonomic scope" value="Bacteria"/>
</dbReference>